<dbReference type="EMBL" id="CP088295">
    <property type="protein sequence ID" value="UUY03289.1"/>
    <property type="molecule type" value="Genomic_DNA"/>
</dbReference>
<protein>
    <submittedName>
        <fullName evidence="6">Metal ABC transporter ATP-binding protein</fullName>
    </submittedName>
</protein>
<name>A0ABY5PF54_9ACTN</name>
<evidence type="ECO:0000313" key="6">
    <source>
        <dbReference type="EMBL" id="UUY03289.1"/>
    </source>
</evidence>
<dbReference type="InterPro" id="IPR017871">
    <property type="entry name" value="ABC_transporter-like_CS"/>
</dbReference>
<dbReference type="PROSITE" id="PS00211">
    <property type="entry name" value="ABC_TRANSPORTER_1"/>
    <property type="match status" value="1"/>
</dbReference>
<organism evidence="6 7">
    <name type="scientific">Svornostia abyssi</name>
    <dbReference type="NCBI Taxonomy" id="2898438"/>
    <lineage>
        <taxon>Bacteria</taxon>
        <taxon>Bacillati</taxon>
        <taxon>Actinomycetota</taxon>
        <taxon>Thermoleophilia</taxon>
        <taxon>Solirubrobacterales</taxon>
        <taxon>Baekduiaceae</taxon>
        <taxon>Svornostia</taxon>
    </lineage>
</organism>
<evidence type="ECO:0000256" key="2">
    <source>
        <dbReference type="ARBA" id="ARBA00022448"/>
    </source>
</evidence>
<keyword evidence="4 6" id="KW-0067">ATP-binding</keyword>
<keyword evidence="2" id="KW-0813">Transport</keyword>
<proteinExistence type="inferred from homology"/>
<evidence type="ECO:0000256" key="3">
    <source>
        <dbReference type="ARBA" id="ARBA00022741"/>
    </source>
</evidence>
<keyword evidence="7" id="KW-1185">Reference proteome</keyword>
<dbReference type="Gene3D" id="3.40.50.300">
    <property type="entry name" value="P-loop containing nucleotide triphosphate hydrolases"/>
    <property type="match status" value="1"/>
</dbReference>
<dbReference type="InterPro" id="IPR050153">
    <property type="entry name" value="Metal_Ion_Import_ABC"/>
</dbReference>
<dbReference type="InterPro" id="IPR027417">
    <property type="entry name" value="P-loop_NTPase"/>
</dbReference>
<sequence>MSEVLIEAVGLSTGYAPGEPALRGVTFAANAGQIVAVLGPNGGGKTTLMRALLGELPPFEGRVDVHGEIAYVPQTEQARLDFPVSALDVALMGAYRRTPWWKRLGRAEHDRALQALDRVGLRERAKDRFGTLSGGQRQRVLIARALVQDAPILLLDEPFSGVDRASEATILGLLGQLRAQGHALLICTHDIEQGRGFDRVLGVHGEQTFFGPGAALDAAALERTYGSEIVTLGEGAAIAVQCHHHDHEHDQHG</sequence>
<dbReference type="SUPFAM" id="SSF52540">
    <property type="entry name" value="P-loop containing nucleoside triphosphate hydrolases"/>
    <property type="match status" value="1"/>
</dbReference>
<evidence type="ECO:0000313" key="7">
    <source>
        <dbReference type="Proteomes" id="UP001058860"/>
    </source>
</evidence>
<evidence type="ECO:0000259" key="5">
    <source>
        <dbReference type="PROSITE" id="PS50893"/>
    </source>
</evidence>
<dbReference type="RefSeq" id="WP_353863801.1">
    <property type="nucleotide sequence ID" value="NZ_CP088295.1"/>
</dbReference>
<reference evidence="7" key="1">
    <citation type="submission" date="2021-11" db="EMBL/GenBank/DDBJ databases">
        <title>Cultivation dependent microbiological survey of springs from the worlds oldest radium mine currently devoted to the extraction of radon-saturated water.</title>
        <authorList>
            <person name="Kapinusova G."/>
            <person name="Smrhova T."/>
            <person name="Strejcek M."/>
            <person name="Suman J."/>
            <person name="Jani K."/>
            <person name="Pajer P."/>
            <person name="Uhlik O."/>
        </authorList>
    </citation>
    <scope>NUCLEOTIDE SEQUENCE [LARGE SCALE GENOMIC DNA]</scope>
    <source>
        <strain evidence="7">J379</strain>
    </source>
</reference>
<feature type="domain" description="ABC transporter" evidence="5">
    <location>
        <begin position="6"/>
        <end position="237"/>
    </location>
</feature>
<dbReference type="Proteomes" id="UP001058860">
    <property type="component" value="Chromosome"/>
</dbReference>
<dbReference type="CDD" id="cd03235">
    <property type="entry name" value="ABC_Metallic_Cations"/>
    <property type="match status" value="1"/>
</dbReference>
<evidence type="ECO:0000256" key="4">
    <source>
        <dbReference type="ARBA" id="ARBA00022840"/>
    </source>
</evidence>
<dbReference type="InterPro" id="IPR003439">
    <property type="entry name" value="ABC_transporter-like_ATP-bd"/>
</dbReference>
<dbReference type="SMART" id="SM00382">
    <property type="entry name" value="AAA"/>
    <property type="match status" value="1"/>
</dbReference>
<keyword evidence="3" id="KW-0547">Nucleotide-binding</keyword>
<comment type="similarity">
    <text evidence="1">Belongs to the ABC transporter superfamily.</text>
</comment>
<accession>A0ABY5PF54</accession>
<evidence type="ECO:0000256" key="1">
    <source>
        <dbReference type="ARBA" id="ARBA00005417"/>
    </source>
</evidence>
<dbReference type="PROSITE" id="PS50893">
    <property type="entry name" value="ABC_TRANSPORTER_2"/>
    <property type="match status" value="1"/>
</dbReference>
<dbReference type="PANTHER" id="PTHR42734:SF5">
    <property type="entry name" value="IRON TRANSPORT SYSTEM ATP-BINDING PROTEIN HI_0361-RELATED"/>
    <property type="match status" value="1"/>
</dbReference>
<dbReference type="PANTHER" id="PTHR42734">
    <property type="entry name" value="METAL TRANSPORT SYSTEM ATP-BINDING PROTEIN TM_0124-RELATED"/>
    <property type="match status" value="1"/>
</dbReference>
<dbReference type="Pfam" id="PF00005">
    <property type="entry name" value="ABC_tran"/>
    <property type="match status" value="1"/>
</dbReference>
<gene>
    <name evidence="6" type="ORF">LRS13_21875</name>
</gene>
<dbReference type="InterPro" id="IPR003593">
    <property type="entry name" value="AAA+_ATPase"/>
</dbReference>
<dbReference type="GO" id="GO:0005524">
    <property type="term" value="F:ATP binding"/>
    <property type="evidence" value="ECO:0007669"/>
    <property type="project" value="UniProtKB-KW"/>
</dbReference>